<dbReference type="PROSITE" id="PS51898">
    <property type="entry name" value="TYR_RECOMBINASE"/>
    <property type="match status" value="1"/>
</dbReference>
<dbReference type="Pfam" id="PF02899">
    <property type="entry name" value="Phage_int_SAM_1"/>
    <property type="match status" value="1"/>
</dbReference>
<evidence type="ECO:0000259" key="5">
    <source>
        <dbReference type="PROSITE" id="PS51898"/>
    </source>
</evidence>
<dbReference type="GO" id="GO:0015074">
    <property type="term" value="P:DNA integration"/>
    <property type="evidence" value="ECO:0007669"/>
    <property type="project" value="UniProtKB-KW"/>
</dbReference>
<accession>A0A1G2KSW1</accession>
<keyword evidence="1" id="KW-0229">DNA integration</keyword>
<evidence type="ECO:0000256" key="2">
    <source>
        <dbReference type="ARBA" id="ARBA00023125"/>
    </source>
</evidence>
<evidence type="ECO:0008006" key="9">
    <source>
        <dbReference type="Google" id="ProtNLM"/>
    </source>
</evidence>
<feature type="domain" description="Tyr recombinase" evidence="5">
    <location>
        <begin position="110"/>
        <end position="293"/>
    </location>
</feature>
<name>A0A1G2KSW1_9BACT</name>
<comment type="caution">
    <text evidence="7">The sequence shown here is derived from an EMBL/GenBank/DDBJ whole genome shotgun (WGS) entry which is preliminary data.</text>
</comment>
<dbReference type="Pfam" id="PF00589">
    <property type="entry name" value="Phage_integrase"/>
    <property type="match status" value="1"/>
</dbReference>
<dbReference type="InterPro" id="IPR002104">
    <property type="entry name" value="Integrase_catalytic"/>
</dbReference>
<dbReference type="InterPro" id="IPR013762">
    <property type="entry name" value="Integrase-like_cat_sf"/>
</dbReference>
<dbReference type="InterPro" id="IPR010998">
    <property type="entry name" value="Integrase_recombinase_N"/>
</dbReference>
<keyword evidence="2 4" id="KW-0238">DNA-binding</keyword>
<organism evidence="7 8">
    <name type="scientific">Candidatus Sungbacteria bacterium RIFCSPHIGHO2_02_FULL_51_29</name>
    <dbReference type="NCBI Taxonomy" id="1802273"/>
    <lineage>
        <taxon>Bacteria</taxon>
        <taxon>Candidatus Sungiibacteriota</taxon>
    </lineage>
</organism>
<evidence type="ECO:0000313" key="7">
    <source>
        <dbReference type="EMBL" id="OHA02507.1"/>
    </source>
</evidence>
<dbReference type="GO" id="GO:0003677">
    <property type="term" value="F:DNA binding"/>
    <property type="evidence" value="ECO:0007669"/>
    <property type="project" value="UniProtKB-UniRule"/>
</dbReference>
<proteinExistence type="predicted"/>
<dbReference type="EMBL" id="MHQL01000033">
    <property type="protein sequence ID" value="OHA02507.1"/>
    <property type="molecule type" value="Genomic_DNA"/>
</dbReference>
<dbReference type="InterPro" id="IPR004107">
    <property type="entry name" value="Integrase_SAM-like_N"/>
</dbReference>
<evidence type="ECO:0000256" key="4">
    <source>
        <dbReference type="PROSITE-ProRule" id="PRU01248"/>
    </source>
</evidence>
<dbReference type="PROSITE" id="PS51900">
    <property type="entry name" value="CB"/>
    <property type="match status" value="1"/>
</dbReference>
<dbReference type="InterPro" id="IPR050090">
    <property type="entry name" value="Tyrosine_recombinase_XerCD"/>
</dbReference>
<dbReference type="PANTHER" id="PTHR30349">
    <property type="entry name" value="PHAGE INTEGRASE-RELATED"/>
    <property type="match status" value="1"/>
</dbReference>
<dbReference type="Gene3D" id="1.10.443.10">
    <property type="entry name" value="Intergrase catalytic core"/>
    <property type="match status" value="1"/>
</dbReference>
<dbReference type="GO" id="GO:0006310">
    <property type="term" value="P:DNA recombination"/>
    <property type="evidence" value="ECO:0007669"/>
    <property type="project" value="UniProtKB-KW"/>
</dbReference>
<dbReference type="SUPFAM" id="SSF47823">
    <property type="entry name" value="lambda integrase-like, N-terminal domain"/>
    <property type="match status" value="1"/>
</dbReference>
<dbReference type="AlphaFoldDB" id="A0A1G2KSW1"/>
<dbReference type="InterPro" id="IPR011010">
    <property type="entry name" value="DNA_brk_join_enz"/>
</dbReference>
<reference evidence="7 8" key="1">
    <citation type="journal article" date="2016" name="Nat. Commun.">
        <title>Thousands of microbial genomes shed light on interconnected biogeochemical processes in an aquifer system.</title>
        <authorList>
            <person name="Anantharaman K."/>
            <person name="Brown C.T."/>
            <person name="Hug L.A."/>
            <person name="Sharon I."/>
            <person name="Castelle C.J."/>
            <person name="Probst A.J."/>
            <person name="Thomas B.C."/>
            <person name="Singh A."/>
            <person name="Wilkins M.J."/>
            <person name="Karaoz U."/>
            <person name="Brodie E.L."/>
            <person name="Williams K.H."/>
            <person name="Hubbard S.S."/>
            <person name="Banfield J.F."/>
        </authorList>
    </citation>
    <scope>NUCLEOTIDE SEQUENCE [LARGE SCALE GENOMIC DNA]</scope>
</reference>
<protein>
    <recommendedName>
        <fullName evidence="9">Tyrosine recombinase XerC</fullName>
    </recommendedName>
</protein>
<dbReference type="InterPro" id="IPR044068">
    <property type="entry name" value="CB"/>
</dbReference>
<dbReference type="Proteomes" id="UP000177811">
    <property type="component" value="Unassembled WGS sequence"/>
</dbReference>
<dbReference type="NCBIfam" id="NF040815">
    <property type="entry name" value="recomb_XerA_Arch"/>
    <property type="match status" value="1"/>
</dbReference>
<dbReference type="SUPFAM" id="SSF56349">
    <property type="entry name" value="DNA breaking-rejoining enzymes"/>
    <property type="match status" value="1"/>
</dbReference>
<evidence type="ECO:0000259" key="6">
    <source>
        <dbReference type="PROSITE" id="PS51900"/>
    </source>
</evidence>
<dbReference type="Gene3D" id="1.10.150.130">
    <property type="match status" value="1"/>
</dbReference>
<keyword evidence="3" id="KW-0233">DNA recombination</keyword>
<dbReference type="CDD" id="cd00798">
    <property type="entry name" value="INT_XerDC_C"/>
    <property type="match status" value="1"/>
</dbReference>
<evidence type="ECO:0000256" key="3">
    <source>
        <dbReference type="ARBA" id="ARBA00023172"/>
    </source>
</evidence>
<sequence>MTLQELQKEYLEYLEIEKGRALKTIENYDRYLLRFLTFSGARNPADITDEVVRKYRLHLNRGAGEGGAALKKQTQAYHLIALRNFLKFLSRRDVKTLAAEKIELGKMPSHEVSFLEGDELERLLRVSGATTLSGLRDRAMLELFFSTGLRVSELCALNRMSVNLSRDEFSVKGKGDKIRVVFLSDAAKTALTEYLKKRDDVDEAMFVSVRAQDKKDPTRLTPRSVQRMIKKHAIAAGITKEVTPHKLRHSFATDLLRNGADLRSVQALLGHANITTTQIYTHITDRSLRDIHHKFHGTSRKK</sequence>
<gene>
    <name evidence="7" type="ORF">A3C16_01280</name>
</gene>
<evidence type="ECO:0000256" key="1">
    <source>
        <dbReference type="ARBA" id="ARBA00022908"/>
    </source>
</evidence>
<evidence type="ECO:0000313" key="8">
    <source>
        <dbReference type="Proteomes" id="UP000177811"/>
    </source>
</evidence>
<dbReference type="PANTHER" id="PTHR30349:SF81">
    <property type="entry name" value="TYROSINE RECOMBINASE XERC"/>
    <property type="match status" value="1"/>
</dbReference>
<feature type="domain" description="Core-binding (CB)" evidence="6">
    <location>
        <begin position="1"/>
        <end position="90"/>
    </location>
</feature>